<accession>A0ABT9PEG3</accession>
<keyword evidence="7" id="KW-1185">Reference proteome</keyword>
<keyword evidence="3" id="KW-0812">Transmembrane</keyword>
<keyword evidence="3" id="KW-1133">Transmembrane helix</keyword>
<dbReference type="InterPro" id="IPR050922">
    <property type="entry name" value="LytR/CpsA/Psr_CW_biosynth"/>
</dbReference>
<dbReference type="NCBIfam" id="TIGR00350">
    <property type="entry name" value="lytR_cpsA_psr"/>
    <property type="match status" value="1"/>
</dbReference>
<comment type="caution">
    <text evidence="6">The sequence shown here is derived from an EMBL/GenBank/DDBJ whole genome shotgun (WGS) entry which is preliminary data.</text>
</comment>
<dbReference type="PANTHER" id="PTHR33392:SF6">
    <property type="entry name" value="POLYISOPRENYL-TEICHOIC ACID--PEPTIDOGLYCAN TEICHOIC ACID TRANSFERASE TAGU"/>
    <property type="match status" value="1"/>
</dbReference>
<feature type="compositionally biased region" description="Basic and acidic residues" evidence="2">
    <location>
        <begin position="1"/>
        <end position="14"/>
    </location>
</feature>
<feature type="transmembrane region" description="Helical" evidence="3">
    <location>
        <begin position="33"/>
        <end position="53"/>
    </location>
</feature>
<dbReference type="Pfam" id="PF03816">
    <property type="entry name" value="LytR_cpsA_psr"/>
    <property type="match status" value="1"/>
</dbReference>
<evidence type="ECO:0000256" key="2">
    <source>
        <dbReference type="SAM" id="MobiDB-lite"/>
    </source>
</evidence>
<keyword evidence="3" id="KW-0472">Membrane</keyword>
<evidence type="ECO:0000256" key="3">
    <source>
        <dbReference type="SAM" id="Phobius"/>
    </source>
</evidence>
<sequence length="530" mass="55286">MGPSERRARSRPIDAPRPVRHSRARRTTGLGKVVLGTVVVLVSGTLGGGAYVYQHLNGNIASSALFSGTTGSAGVRKADEQGRFPINVLVIGTDSRSSEENCKLGGACDNAVGNADVQLLVHVSADRSNITAMSIPRDTMTDMPGCKDATTGATSEAHYGQINSSLSYGPGCSVAAVHQLTGVTIDHFVMVDFAGVIAMSDATGGVQVCVSADIYDTYSHLKLSEGKHTLKGEGALQFVRTRHGFGDGSDLGRTYGQHAFLSAAIQSLKDKGTLLNPTKLYGVADAATKALTVDEGLNSIPKLVDLATEFNKVDTDRITFTTMQTAADPNNSNRVVPAEAAQKLFSTIAADESLSKDPATATATPSAAATTASAGVATDFTVKVQNHGGVDGRAGSITQVLTEAGYDRAVTDASAGDLETRTAVLYAQGQVDQARQLAADLKIPSSLLRQSTDVDDVTLAIGKDWSEGDTYPRTTAKTRKEALADSHASTAKNSGCVPVSTYRTVKYNGVPMTPSQAYAAATTKKDSDSD</sequence>
<dbReference type="RefSeq" id="WP_307250536.1">
    <property type="nucleotide sequence ID" value="NZ_JAUSQZ010000001.1"/>
</dbReference>
<name>A0ABT9PEG3_9ACTN</name>
<evidence type="ECO:0000259" key="5">
    <source>
        <dbReference type="Pfam" id="PF13399"/>
    </source>
</evidence>
<feature type="region of interest" description="Disordered" evidence="2">
    <location>
        <begin position="1"/>
        <end position="25"/>
    </location>
</feature>
<evidence type="ECO:0000313" key="6">
    <source>
        <dbReference type="EMBL" id="MDP9831096.1"/>
    </source>
</evidence>
<reference evidence="6 7" key="1">
    <citation type="submission" date="2023-07" db="EMBL/GenBank/DDBJ databases">
        <title>Sequencing the genomes of 1000 actinobacteria strains.</title>
        <authorList>
            <person name="Klenk H.-P."/>
        </authorList>
    </citation>
    <scope>NUCLEOTIDE SEQUENCE [LARGE SCALE GENOMIC DNA]</scope>
    <source>
        <strain evidence="6 7">DSM 44388</strain>
    </source>
</reference>
<organism evidence="6 7">
    <name type="scientific">Kineosporia succinea</name>
    <dbReference type="NCBI Taxonomy" id="84632"/>
    <lineage>
        <taxon>Bacteria</taxon>
        <taxon>Bacillati</taxon>
        <taxon>Actinomycetota</taxon>
        <taxon>Actinomycetes</taxon>
        <taxon>Kineosporiales</taxon>
        <taxon>Kineosporiaceae</taxon>
        <taxon>Kineosporia</taxon>
    </lineage>
</organism>
<gene>
    <name evidence="6" type="ORF">J2S57_006845</name>
</gene>
<feature type="domain" description="LytR/CpsA/Psr regulator C-terminal" evidence="5">
    <location>
        <begin position="380"/>
        <end position="465"/>
    </location>
</feature>
<dbReference type="Gene3D" id="3.30.70.2390">
    <property type="match status" value="1"/>
</dbReference>
<dbReference type="Gene3D" id="3.40.630.190">
    <property type="entry name" value="LCP protein"/>
    <property type="match status" value="1"/>
</dbReference>
<dbReference type="InterPro" id="IPR027381">
    <property type="entry name" value="LytR/CpsA/Psr_C"/>
</dbReference>
<evidence type="ECO:0000256" key="1">
    <source>
        <dbReference type="ARBA" id="ARBA00006068"/>
    </source>
</evidence>
<dbReference type="EMBL" id="JAUSQZ010000001">
    <property type="protein sequence ID" value="MDP9831096.1"/>
    <property type="molecule type" value="Genomic_DNA"/>
</dbReference>
<protein>
    <submittedName>
        <fullName evidence="6">LCP family protein required for cell wall assembly</fullName>
    </submittedName>
</protein>
<evidence type="ECO:0000313" key="7">
    <source>
        <dbReference type="Proteomes" id="UP001235712"/>
    </source>
</evidence>
<dbReference type="Proteomes" id="UP001235712">
    <property type="component" value="Unassembled WGS sequence"/>
</dbReference>
<feature type="domain" description="Cell envelope-related transcriptional attenuator" evidence="4">
    <location>
        <begin position="114"/>
        <end position="269"/>
    </location>
</feature>
<dbReference type="PANTHER" id="PTHR33392">
    <property type="entry name" value="POLYISOPRENYL-TEICHOIC ACID--PEPTIDOGLYCAN TEICHOIC ACID TRANSFERASE TAGU"/>
    <property type="match status" value="1"/>
</dbReference>
<comment type="similarity">
    <text evidence="1">Belongs to the LytR/CpsA/Psr (LCP) family.</text>
</comment>
<evidence type="ECO:0000259" key="4">
    <source>
        <dbReference type="Pfam" id="PF03816"/>
    </source>
</evidence>
<dbReference type="Pfam" id="PF13399">
    <property type="entry name" value="LytR_C"/>
    <property type="match status" value="1"/>
</dbReference>
<dbReference type="InterPro" id="IPR004474">
    <property type="entry name" value="LytR_CpsA_psr"/>
</dbReference>
<proteinExistence type="inferred from homology"/>